<organism evidence="11 12">
    <name type="scientific">Lolium multiflorum</name>
    <name type="common">Italian ryegrass</name>
    <name type="synonym">Lolium perenne subsp. multiflorum</name>
    <dbReference type="NCBI Taxonomy" id="4521"/>
    <lineage>
        <taxon>Eukaryota</taxon>
        <taxon>Viridiplantae</taxon>
        <taxon>Streptophyta</taxon>
        <taxon>Embryophyta</taxon>
        <taxon>Tracheophyta</taxon>
        <taxon>Spermatophyta</taxon>
        <taxon>Magnoliopsida</taxon>
        <taxon>Liliopsida</taxon>
        <taxon>Poales</taxon>
        <taxon>Poaceae</taxon>
        <taxon>BOP clade</taxon>
        <taxon>Pooideae</taxon>
        <taxon>Poodae</taxon>
        <taxon>Poeae</taxon>
        <taxon>Poeae Chloroplast Group 2 (Poeae type)</taxon>
        <taxon>Loliodinae</taxon>
        <taxon>Loliinae</taxon>
        <taxon>Lolium</taxon>
    </lineage>
</organism>
<evidence type="ECO:0000256" key="2">
    <source>
        <dbReference type="ARBA" id="ARBA00022692"/>
    </source>
</evidence>
<comment type="subcellular location">
    <subcellularLocation>
        <location evidence="1">Membrane</location>
    </subcellularLocation>
</comment>
<keyword evidence="3" id="KW-0479">Metal-binding</keyword>
<evidence type="ECO:0000313" key="11">
    <source>
        <dbReference type="EMBL" id="KAK1600878.1"/>
    </source>
</evidence>
<reference evidence="11" key="1">
    <citation type="submission" date="2023-07" db="EMBL/GenBank/DDBJ databases">
        <title>A chromosome-level genome assembly of Lolium multiflorum.</title>
        <authorList>
            <person name="Chen Y."/>
            <person name="Copetti D."/>
            <person name="Kolliker R."/>
            <person name="Studer B."/>
        </authorList>
    </citation>
    <scope>NUCLEOTIDE SEQUENCE</scope>
    <source>
        <strain evidence="11">02402/16</strain>
        <tissue evidence="11">Leaf</tissue>
    </source>
</reference>
<evidence type="ECO:0000313" key="12">
    <source>
        <dbReference type="Proteomes" id="UP001231189"/>
    </source>
</evidence>
<keyword evidence="2 9" id="KW-0812">Transmembrane</keyword>
<dbReference type="PANTHER" id="PTHR46539">
    <property type="entry name" value="E3 UBIQUITIN-PROTEIN LIGASE ATL42"/>
    <property type="match status" value="1"/>
</dbReference>
<dbReference type="SMART" id="SM00184">
    <property type="entry name" value="RING"/>
    <property type="match status" value="1"/>
</dbReference>
<dbReference type="EMBL" id="JAUUTY010000547">
    <property type="protein sequence ID" value="KAK1600878.1"/>
    <property type="molecule type" value="Genomic_DNA"/>
</dbReference>
<dbReference type="Gene3D" id="3.30.40.10">
    <property type="entry name" value="Zinc/RING finger domain, C3HC4 (zinc finger)"/>
    <property type="match status" value="1"/>
</dbReference>
<evidence type="ECO:0000256" key="4">
    <source>
        <dbReference type="ARBA" id="ARBA00022771"/>
    </source>
</evidence>
<keyword evidence="7 9" id="KW-0472">Membrane</keyword>
<dbReference type="AlphaFoldDB" id="A0AAD8QDX4"/>
<evidence type="ECO:0000256" key="8">
    <source>
        <dbReference type="PROSITE-ProRule" id="PRU00175"/>
    </source>
</evidence>
<keyword evidence="12" id="KW-1185">Reference proteome</keyword>
<proteinExistence type="predicted"/>
<evidence type="ECO:0000256" key="7">
    <source>
        <dbReference type="ARBA" id="ARBA00023136"/>
    </source>
</evidence>
<evidence type="ECO:0000256" key="1">
    <source>
        <dbReference type="ARBA" id="ARBA00004370"/>
    </source>
</evidence>
<keyword evidence="6 9" id="KW-1133">Transmembrane helix</keyword>
<accession>A0AAD8QDX4</accession>
<keyword evidence="5" id="KW-0862">Zinc</keyword>
<keyword evidence="4 8" id="KW-0863">Zinc-finger</keyword>
<evidence type="ECO:0000256" key="6">
    <source>
        <dbReference type="ARBA" id="ARBA00022989"/>
    </source>
</evidence>
<sequence length="182" mass="19478">MVAGSTPFFIAPGVTLMLVACVLVILWALRRGAGAGAAAHQERALAAEDGRGKGLSANELETLPCHDFFSDGAAAADCSVCLEAFEAGDRCRRLPRCGHSFHARCVDPWLEKSRFCPVCRADVVPPEPEGELVKVAGEGTLAEPALGAEMALDRRNAATLEIVVIERLQQYSWTLHPGVLLR</sequence>
<evidence type="ECO:0000256" key="9">
    <source>
        <dbReference type="SAM" id="Phobius"/>
    </source>
</evidence>
<dbReference type="InterPro" id="IPR013083">
    <property type="entry name" value="Znf_RING/FYVE/PHD"/>
</dbReference>
<evidence type="ECO:0000259" key="10">
    <source>
        <dbReference type="PROSITE" id="PS50089"/>
    </source>
</evidence>
<dbReference type="SUPFAM" id="SSF57850">
    <property type="entry name" value="RING/U-box"/>
    <property type="match status" value="1"/>
</dbReference>
<evidence type="ECO:0000256" key="5">
    <source>
        <dbReference type="ARBA" id="ARBA00022833"/>
    </source>
</evidence>
<dbReference type="CDD" id="cd16454">
    <property type="entry name" value="RING-H2_PA-TM-RING"/>
    <property type="match status" value="1"/>
</dbReference>
<gene>
    <name evidence="11" type="ORF">QYE76_018070</name>
</gene>
<dbReference type="GO" id="GO:0016020">
    <property type="term" value="C:membrane"/>
    <property type="evidence" value="ECO:0007669"/>
    <property type="project" value="UniProtKB-SubCell"/>
</dbReference>
<dbReference type="Pfam" id="PF13639">
    <property type="entry name" value="zf-RING_2"/>
    <property type="match status" value="1"/>
</dbReference>
<evidence type="ECO:0000256" key="3">
    <source>
        <dbReference type="ARBA" id="ARBA00022723"/>
    </source>
</evidence>
<name>A0AAD8QDX4_LOLMU</name>
<dbReference type="InterPro" id="IPR001841">
    <property type="entry name" value="Znf_RING"/>
</dbReference>
<dbReference type="PANTHER" id="PTHR46539:SF25">
    <property type="entry name" value="(WILD MALAYSIAN BANANA) HYPOTHETICAL PROTEIN"/>
    <property type="match status" value="1"/>
</dbReference>
<dbReference type="GO" id="GO:0008270">
    <property type="term" value="F:zinc ion binding"/>
    <property type="evidence" value="ECO:0007669"/>
    <property type="project" value="UniProtKB-KW"/>
</dbReference>
<feature type="transmembrane region" description="Helical" evidence="9">
    <location>
        <begin position="6"/>
        <end position="29"/>
    </location>
</feature>
<feature type="domain" description="RING-type" evidence="10">
    <location>
        <begin position="78"/>
        <end position="120"/>
    </location>
</feature>
<protein>
    <recommendedName>
        <fullName evidence="10">RING-type domain-containing protein</fullName>
    </recommendedName>
</protein>
<dbReference type="PROSITE" id="PS50089">
    <property type="entry name" value="ZF_RING_2"/>
    <property type="match status" value="1"/>
</dbReference>
<comment type="caution">
    <text evidence="11">The sequence shown here is derived from an EMBL/GenBank/DDBJ whole genome shotgun (WGS) entry which is preliminary data.</text>
</comment>
<dbReference type="Proteomes" id="UP001231189">
    <property type="component" value="Unassembled WGS sequence"/>
</dbReference>